<evidence type="ECO:0000313" key="1">
    <source>
        <dbReference type="EMBL" id="QIM10452.1"/>
    </source>
</evidence>
<name>A0A6G8F2P3_9PROT</name>
<dbReference type="AlphaFoldDB" id="A0A6G8F2P3"/>
<organism evidence="1">
    <name type="scientific">uncultured Alphaproteobacteria bacterium</name>
    <dbReference type="NCBI Taxonomy" id="91750"/>
    <lineage>
        <taxon>Bacteria</taxon>
        <taxon>Pseudomonadati</taxon>
        <taxon>Pseudomonadota</taxon>
        <taxon>Alphaproteobacteria</taxon>
        <taxon>environmental samples</taxon>
    </lineage>
</organism>
<sequence>MFDFDKFINRPCIGEGLVEGIFGRKALYIPDNKEFQPFDVLIDFHKGYQEVKLKTAEAPVTSMGIAAFIRLCEMPKNYPKILQGDHLQIENQTFDIINVEYHIPGTEKVVLHEQCAPSPLYYP</sequence>
<protein>
    <submittedName>
        <fullName evidence="1">Uncharacterized protein</fullName>
    </submittedName>
</protein>
<proteinExistence type="predicted"/>
<reference evidence="1" key="1">
    <citation type="journal article" date="2020" name="J. ISSAAS">
        <title>Lactobacilli and other gastrointestinal microbiota of Peromyscus leucopus, reservoir host for agents of Lyme disease and other zoonoses in North America.</title>
        <authorList>
            <person name="Milovic A."/>
            <person name="Bassam K."/>
            <person name="Shao H."/>
            <person name="Chatzistamou I."/>
            <person name="Tufts D.M."/>
            <person name="Diuk-Wasser M."/>
            <person name="Barbour A.G."/>
        </authorList>
    </citation>
    <scope>NUCLEOTIDE SEQUENCE</scope>
    <source>
        <strain evidence="1">LL90</strain>
    </source>
</reference>
<gene>
    <name evidence="1" type="ORF">PlAlph_3440</name>
</gene>
<dbReference type="EMBL" id="MN990730">
    <property type="protein sequence ID" value="QIM10452.1"/>
    <property type="molecule type" value="Genomic_DNA"/>
</dbReference>
<accession>A0A6G8F2P3</accession>